<reference evidence="1 2" key="1">
    <citation type="submission" date="2019-03" db="EMBL/GenBank/DDBJ databases">
        <title>First draft genome of Liparis tanakae, snailfish: a comprehensive survey of snailfish specific genes.</title>
        <authorList>
            <person name="Kim W."/>
            <person name="Song I."/>
            <person name="Jeong J.-H."/>
            <person name="Kim D."/>
            <person name="Kim S."/>
            <person name="Ryu S."/>
            <person name="Song J.Y."/>
            <person name="Lee S.K."/>
        </authorList>
    </citation>
    <scope>NUCLEOTIDE SEQUENCE [LARGE SCALE GENOMIC DNA]</scope>
    <source>
        <tissue evidence="1">Muscle</tissue>
    </source>
</reference>
<comment type="caution">
    <text evidence="1">The sequence shown here is derived from an EMBL/GenBank/DDBJ whole genome shotgun (WGS) entry which is preliminary data.</text>
</comment>
<proteinExistence type="predicted"/>
<dbReference type="EMBL" id="SRLO01013185">
    <property type="protein sequence ID" value="TNN25206.1"/>
    <property type="molecule type" value="Genomic_DNA"/>
</dbReference>
<gene>
    <name evidence="1" type="ORF">EYF80_064666</name>
</gene>
<evidence type="ECO:0000313" key="1">
    <source>
        <dbReference type="EMBL" id="TNN25206.1"/>
    </source>
</evidence>
<organism evidence="1 2">
    <name type="scientific">Liparis tanakae</name>
    <name type="common">Tanaka's snailfish</name>
    <dbReference type="NCBI Taxonomy" id="230148"/>
    <lineage>
        <taxon>Eukaryota</taxon>
        <taxon>Metazoa</taxon>
        <taxon>Chordata</taxon>
        <taxon>Craniata</taxon>
        <taxon>Vertebrata</taxon>
        <taxon>Euteleostomi</taxon>
        <taxon>Actinopterygii</taxon>
        <taxon>Neopterygii</taxon>
        <taxon>Teleostei</taxon>
        <taxon>Neoteleostei</taxon>
        <taxon>Acanthomorphata</taxon>
        <taxon>Eupercaria</taxon>
        <taxon>Perciformes</taxon>
        <taxon>Cottioidei</taxon>
        <taxon>Cottales</taxon>
        <taxon>Liparidae</taxon>
        <taxon>Liparis</taxon>
    </lineage>
</organism>
<dbReference type="AlphaFoldDB" id="A0A4Z2E8G3"/>
<keyword evidence="2" id="KW-1185">Reference proteome</keyword>
<sequence length="70" mass="7886">MNAVVPLDIPRCAECADLSAACESAHIGVRLLEPRASFCEVTVTFDLSNYNHTICKLNELEAVWWWMCEV</sequence>
<protein>
    <submittedName>
        <fullName evidence="1">Uncharacterized protein</fullName>
    </submittedName>
</protein>
<evidence type="ECO:0000313" key="2">
    <source>
        <dbReference type="Proteomes" id="UP000314294"/>
    </source>
</evidence>
<dbReference type="Proteomes" id="UP000314294">
    <property type="component" value="Unassembled WGS sequence"/>
</dbReference>
<accession>A0A4Z2E8G3</accession>
<name>A0A4Z2E8G3_9TELE</name>